<keyword evidence="5" id="KW-1185">Reference proteome</keyword>
<dbReference type="EMBL" id="JAZDWU010000006">
    <property type="protein sequence ID" value="KAL0000019.1"/>
    <property type="molecule type" value="Genomic_DNA"/>
</dbReference>
<keyword evidence="1" id="KW-0808">Transferase</keyword>
<reference evidence="4 5" key="1">
    <citation type="submission" date="2024-01" db="EMBL/GenBank/DDBJ databases">
        <title>A telomere-to-telomere, gap-free genome of sweet tea (Lithocarpus litseifolius).</title>
        <authorList>
            <person name="Zhou J."/>
        </authorList>
    </citation>
    <scope>NUCLEOTIDE SEQUENCE [LARGE SCALE GENOMIC DNA]</scope>
    <source>
        <strain evidence="4">Zhou-2022a</strain>
        <tissue evidence="4">Leaf</tissue>
    </source>
</reference>
<dbReference type="GO" id="GO:0008171">
    <property type="term" value="F:O-methyltransferase activity"/>
    <property type="evidence" value="ECO:0007669"/>
    <property type="project" value="UniProtKB-UniRule"/>
</dbReference>
<dbReference type="GO" id="GO:0040031">
    <property type="term" value="P:snRNA modification"/>
    <property type="evidence" value="ECO:0007669"/>
    <property type="project" value="TreeGrafter"/>
</dbReference>
<name>A0AAW2CQD3_9ROSI</name>
<accession>A0AAW2CQD3</accession>
<dbReference type="PANTHER" id="PTHR12315">
    <property type="entry name" value="BICOID-INTERACTING PROTEIN RELATED"/>
    <property type="match status" value="1"/>
</dbReference>
<dbReference type="GO" id="GO:0008173">
    <property type="term" value="F:RNA methyltransferase activity"/>
    <property type="evidence" value="ECO:0007669"/>
    <property type="project" value="UniProtKB-UniRule"/>
</dbReference>
<sequence length="137" mass="15430">MDIDSDRIEDANWHLKKFERAGKTQAKASKLEVSRSTNGSEQSVAASPNEEMMEISRDCSSTETNLFHMGGVLVLEPQPWKSYENNRLVSETTAMNYRSILFRPAKFQEILLDKAAKLDSTDLFWCSTNDSSSKTAS</sequence>
<evidence type="ECO:0000313" key="5">
    <source>
        <dbReference type="Proteomes" id="UP001459277"/>
    </source>
</evidence>
<dbReference type="GO" id="GO:0032259">
    <property type="term" value="P:methylation"/>
    <property type="evidence" value="ECO:0007669"/>
    <property type="project" value="UniProtKB-KW"/>
</dbReference>
<evidence type="ECO:0000256" key="1">
    <source>
        <dbReference type="RuleBase" id="RU367087"/>
    </source>
</evidence>
<dbReference type="InterPro" id="IPR010675">
    <property type="entry name" value="Bin3_C"/>
</dbReference>
<dbReference type="InterPro" id="IPR029063">
    <property type="entry name" value="SAM-dependent_MTases_sf"/>
</dbReference>
<comment type="caution">
    <text evidence="4">The sequence shown here is derived from an EMBL/GenBank/DDBJ whole genome shotgun (WGS) entry which is preliminary data.</text>
</comment>
<proteinExistence type="inferred from homology"/>
<comment type="similarity">
    <text evidence="1">Belongs to the methyltransferase superfamily.</text>
</comment>
<feature type="domain" description="RNA methyltransferase bin3 C-terminal" evidence="3">
    <location>
        <begin position="66"/>
        <end position="121"/>
    </location>
</feature>
<dbReference type="EC" id="2.1.1.-" evidence="1"/>
<dbReference type="AlphaFoldDB" id="A0AAW2CQD3"/>
<organism evidence="4 5">
    <name type="scientific">Lithocarpus litseifolius</name>
    <dbReference type="NCBI Taxonomy" id="425828"/>
    <lineage>
        <taxon>Eukaryota</taxon>
        <taxon>Viridiplantae</taxon>
        <taxon>Streptophyta</taxon>
        <taxon>Embryophyta</taxon>
        <taxon>Tracheophyta</taxon>
        <taxon>Spermatophyta</taxon>
        <taxon>Magnoliopsida</taxon>
        <taxon>eudicotyledons</taxon>
        <taxon>Gunneridae</taxon>
        <taxon>Pentapetalae</taxon>
        <taxon>rosids</taxon>
        <taxon>fabids</taxon>
        <taxon>Fagales</taxon>
        <taxon>Fagaceae</taxon>
        <taxon>Lithocarpus</taxon>
    </lineage>
</organism>
<dbReference type="Pfam" id="PF06859">
    <property type="entry name" value="Bin3"/>
    <property type="match status" value="1"/>
</dbReference>
<evidence type="ECO:0000313" key="4">
    <source>
        <dbReference type="EMBL" id="KAL0000019.1"/>
    </source>
</evidence>
<dbReference type="PANTHER" id="PTHR12315:SF0">
    <property type="entry name" value="7SK SNRNA METHYLPHOSPHATE CAPPING ENZYME"/>
    <property type="match status" value="1"/>
</dbReference>
<dbReference type="GO" id="GO:0017069">
    <property type="term" value="F:snRNA binding"/>
    <property type="evidence" value="ECO:0007669"/>
    <property type="project" value="TreeGrafter"/>
</dbReference>
<protein>
    <recommendedName>
        <fullName evidence="1">RNA methyltransferase</fullName>
        <ecNumber evidence="1">2.1.1.-</ecNumber>
    </recommendedName>
</protein>
<gene>
    <name evidence="4" type="ORF">SO802_019621</name>
</gene>
<evidence type="ECO:0000256" key="2">
    <source>
        <dbReference type="SAM" id="MobiDB-lite"/>
    </source>
</evidence>
<feature type="compositionally biased region" description="Polar residues" evidence="2">
    <location>
        <begin position="34"/>
        <end position="46"/>
    </location>
</feature>
<evidence type="ECO:0000259" key="3">
    <source>
        <dbReference type="Pfam" id="PF06859"/>
    </source>
</evidence>
<keyword evidence="1" id="KW-0489">Methyltransferase</keyword>
<feature type="region of interest" description="Disordered" evidence="2">
    <location>
        <begin position="22"/>
        <end position="58"/>
    </location>
</feature>
<dbReference type="Gene3D" id="3.40.50.150">
    <property type="entry name" value="Vaccinia Virus protein VP39"/>
    <property type="match status" value="1"/>
</dbReference>
<dbReference type="Proteomes" id="UP001459277">
    <property type="component" value="Unassembled WGS sequence"/>
</dbReference>
<keyword evidence="1" id="KW-0949">S-adenosyl-L-methionine</keyword>
<dbReference type="InterPro" id="IPR039772">
    <property type="entry name" value="Bin3-like"/>
</dbReference>